<evidence type="ECO:0000256" key="2">
    <source>
        <dbReference type="ARBA" id="ARBA00023134"/>
    </source>
</evidence>
<dbReference type="GO" id="GO:0003924">
    <property type="term" value="F:GTPase activity"/>
    <property type="evidence" value="ECO:0007669"/>
    <property type="project" value="InterPro"/>
</dbReference>
<dbReference type="PANTHER" id="PTHR11711">
    <property type="entry name" value="ADP RIBOSYLATION FACTOR-RELATED"/>
    <property type="match status" value="1"/>
</dbReference>
<dbReference type="InterPro" id="IPR024156">
    <property type="entry name" value="Small_GTPase_ARF"/>
</dbReference>
<evidence type="ECO:0000313" key="4">
    <source>
        <dbReference type="Proteomes" id="UP001175226"/>
    </source>
</evidence>
<dbReference type="Gene3D" id="3.40.50.300">
    <property type="entry name" value="P-loop containing nucleotide triphosphate hydrolases"/>
    <property type="match status" value="1"/>
</dbReference>
<keyword evidence="1" id="KW-0547">Nucleotide-binding</keyword>
<keyword evidence="4" id="KW-1185">Reference proteome</keyword>
<evidence type="ECO:0000256" key="1">
    <source>
        <dbReference type="ARBA" id="ARBA00022741"/>
    </source>
</evidence>
<keyword evidence="2" id="KW-0342">GTP-binding</keyword>
<dbReference type="Pfam" id="PF00025">
    <property type="entry name" value="Arf"/>
    <property type="match status" value="1"/>
</dbReference>
<reference evidence="3" key="1">
    <citation type="submission" date="2023-06" db="EMBL/GenBank/DDBJ databases">
        <authorList>
            <consortium name="Lawrence Berkeley National Laboratory"/>
            <person name="Ahrendt S."/>
            <person name="Sahu N."/>
            <person name="Indic B."/>
            <person name="Wong-Bajracharya J."/>
            <person name="Merenyi Z."/>
            <person name="Ke H.-M."/>
            <person name="Monk M."/>
            <person name="Kocsube S."/>
            <person name="Drula E."/>
            <person name="Lipzen A."/>
            <person name="Balint B."/>
            <person name="Henrissat B."/>
            <person name="Andreopoulos B."/>
            <person name="Martin F.M."/>
            <person name="Harder C.B."/>
            <person name="Rigling D."/>
            <person name="Ford K.L."/>
            <person name="Foster G.D."/>
            <person name="Pangilinan J."/>
            <person name="Papanicolaou A."/>
            <person name="Barry K."/>
            <person name="LaButti K."/>
            <person name="Viragh M."/>
            <person name="Koriabine M."/>
            <person name="Yan M."/>
            <person name="Riley R."/>
            <person name="Champramary S."/>
            <person name="Plett K.L."/>
            <person name="Tsai I.J."/>
            <person name="Slot J."/>
            <person name="Sipos G."/>
            <person name="Plett J."/>
            <person name="Nagy L.G."/>
            <person name="Grigoriev I.V."/>
        </authorList>
    </citation>
    <scope>NUCLEOTIDE SEQUENCE</scope>
    <source>
        <strain evidence="3">FPL87.14</strain>
    </source>
</reference>
<sequence length="345" mass="38602">MLRQFIERYFPSKGGHAVTFMGLDYAGKTTLLYLLKLNQGQGCGIRGVYPLLRIFVETSAGIVWVVDSTDRERINESVETFSSLVIGVTNSALPILILATKQDLPGTILLGPSRGAALWYSGQLWFSQTRLLHYPPAFEWFIVAIESPSTTSASKQPPVIPGSPDPLELDKKLSAWLARTETDTPPEEFISQFLSAKLSTWDHYTHIRIAYVILTTYGRQKGKDMIFDGIENFIARSPIASGRTYHVTMTYFWIQLVHLGIHNMSPSSVSNASEITLVDSVEPSPEDFIRFLLMNTHLLVGNLWTAFYSKDTMMSPEAKAGVVFPDKKPLPNLVVRDAISRMRPV</sequence>
<organism evidence="3 4">
    <name type="scientific">Armillaria borealis</name>
    <dbReference type="NCBI Taxonomy" id="47425"/>
    <lineage>
        <taxon>Eukaryota</taxon>
        <taxon>Fungi</taxon>
        <taxon>Dikarya</taxon>
        <taxon>Basidiomycota</taxon>
        <taxon>Agaricomycotina</taxon>
        <taxon>Agaricomycetes</taxon>
        <taxon>Agaricomycetidae</taxon>
        <taxon>Agaricales</taxon>
        <taxon>Marasmiineae</taxon>
        <taxon>Physalacriaceae</taxon>
        <taxon>Armillaria</taxon>
    </lineage>
</organism>
<accession>A0AA39JU46</accession>
<gene>
    <name evidence="3" type="ORF">EV421DRAFT_1732869</name>
</gene>
<evidence type="ECO:0000313" key="3">
    <source>
        <dbReference type="EMBL" id="KAK0448602.1"/>
    </source>
</evidence>
<proteinExistence type="predicted"/>
<dbReference type="Proteomes" id="UP001175226">
    <property type="component" value="Unassembled WGS sequence"/>
</dbReference>
<comment type="caution">
    <text evidence="3">The sequence shown here is derived from an EMBL/GenBank/DDBJ whole genome shotgun (WGS) entry which is preliminary data.</text>
</comment>
<name>A0AA39JU46_9AGAR</name>
<dbReference type="InterPro" id="IPR006689">
    <property type="entry name" value="Small_GTPase_ARF/SAR"/>
</dbReference>
<dbReference type="SUPFAM" id="SSF52540">
    <property type="entry name" value="P-loop containing nucleoside triphosphate hydrolases"/>
    <property type="match status" value="1"/>
</dbReference>
<protein>
    <submittedName>
        <fullName evidence="3">ADP-ribosylation factor</fullName>
    </submittedName>
</protein>
<dbReference type="AlphaFoldDB" id="A0AA39JU46"/>
<dbReference type="EMBL" id="JAUEPT010000009">
    <property type="protein sequence ID" value="KAK0448602.1"/>
    <property type="molecule type" value="Genomic_DNA"/>
</dbReference>
<dbReference type="GO" id="GO:0005525">
    <property type="term" value="F:GTP binding"/>
    <property type="evidence" value="ECO:0007669"/>
    <property type="project" value="UniProtKB-KW"/>
</dbReference>
<dbReference type="InterPro" id="IPR027417">
    <property type="entry name" value="P-loop_NTPase"/>
</dbReference>